<evidence type="ECO:0000256" key="1">
    <source>
        <dbReference type="ARBA" id="ARBA00012528"/>
    </source>
</evidence>
<dbReference type="InterPro" id="IPR043128">
    <property type="entry name" value="Rev_trsase/Diguanyl_cyclase"/>
</dbReference>
<dbReference type="NCBIfam" id="TIGR00254">
    <property type="entry name" value="GGDEF"/>
    <property type="match status" value="1"/>
</dbReference>
<organism evidence="4 5">
    <name type="scientific">Agaribacter flavus</name>
    <dbReference type="NCBI Taxonomy" id="1902781"/>
    <lineage>
        <taxon>Bacteria</taxon>
        <taxon>Pseudomonadati</taxon>
        <taxon>Pseudomonadota</taxon>
        <taxon>Gammaproteobacteria</taxon>
        <taxon>Alteromonadales</taxon>
        <taxon>Alteromonadaceae</taxon>
        <taxon>Agaribacter</taxon>
    </lineage>
</organism>
<dbReference type="InterPro" id="IPR050469">
    <property type="entry name" value="Diguanylate_Cyclase"/>
</dbReference>
<dbReference type="Gene3D" id="3.30.450.20">
    <property type="entry name" value="PAS domain"/>
    <property type="match status" value="1"/>
</dbReference>
<dbReference type="InterPro" id="IPR035965">
    <property type="entry name" value="PAS-like_dom_sf"/>
</dbReference>
<comment type="caution">
    <text evidence="4">The sequence shown here is derived from an EMBL/GenBank/DDBJ whole genome shotgun (WGS) entry which is preliminary data.</text>
</comment>
<evidence type="ECO:0000313" key="4">
    <source>
        <dbReference type="EMBL" id="MFC3121016.1"/>
    </source>
</evidence>
<dbReference type="Pfam" id="PF00990">
    <property type="entry name" value="GGDEF"/>
    <property type="match status" value="1"/>
</dbReference>
<keyword evidence="4" id="KW-0548">Nucleotidyltransferase</keyword>
<dbReference type="SUPFAM" id="SSF55785">
    <property type="entry name" value="PYP-like sensor domain (PAS domain)"/>
    <property type="match status" value="1"/>
</dbReference>
<proteinExistence type="predicted"/>
<keyword evidence="5" id="KW-1185">Reference proteome</keyword>
<gene>
    <name evidence="4" type="ORF">ACFOHL_05255</name>
</gene>
<accession>A0ABV7FRD1</accession>
<dbReference type="RefSeq" id="WP_376919153.1">
    <property type="nucleotide sequence ID" value="NZ_JBHRSW010000006.1"/>
</dbReference>
<comment type="catalytic activity">
    <reaction evidence="2">
        <text>2 GTP = 3',3'-c-di-GMP + 2 diphosphate</text>
        <dbReference type="Rhea" id="RHEA:24898"/>
        <dbReference type="ChEBI" id="CHEBI:33019"/>
        <dbReference type="ChEBI" id="CHEBI:37565"/>
        <dbReference type="ChEBI" id="CHEBI:58805"/>
        <dbReference type="EC" id="2.7.7.65"/>
    </reaction>
</comment>
<dbReference type="Proteomes" id="UP001595478">
    <property type="component" value="Unassembled WGS sequence"/>
</dbReference>
<dbReference type="InterPro" id="IPR013656">
    <property type="entry name" value="PAS_4"/>
</dbReference>
<evidence type="ECO:0000313" key="5">
    <source>
        <dbReference type="Proteomes" id="UP001595478"/>
    </source>
</evidence>
<dbReference type="GO" id="GO:0052621">
    <property type="term" value="F:diguanylate cyclase activity"/>
    <property type="evidence" value="ECO:0007669"/>
    <property type="project" value="UniProtKB-EC"/>
</dbReference>
<keyword evidence="4" id="KW-0808">Transferase</keyword>
<dbReference type="SMART" id="SM00267">
    <property type="entry name" value="GGDEF"/>
    <property type="match status" value="1"/>
</dbReference>
<dbReference type="Pfam" id="PF08448">
    <property type="entry name" value="PAS_4"/>
    <property type="match status" value="1"/>
</dbReference>
<dbReference type="EMBL" id="JBHRSW010000006">
    <property type="protein sequence ID" value="MFC3121016.1"/>
    <property type="molecule type" value="Genomic_DNA"/>
</dbReference>
<name>A0ABV7FRD1_9ALTE</name>
<dbReference type="Gene3D" id="3.30.70.270">
    <property type="match status" value="1"/>
</dbReference>
<dbReference type="PANTHER" id="PTHR45138:SF9">
    <property type="entry name" value="DIGUANYLATE CYCLASE DGCM-RELATED"/>
    <property type="match status" value="1"/>
</dbReference>
<dbReference type="SUPFAM" id="SSF55073">
    <property type="entry name" value="Nucleotide cyclase"/>
    <property type="match status" value="1"/>
</dbReference>
<evidence type="ECO:0000256" key="2">
    <source>
        <dbReference type="ARBA" id="ARBA00034247"/>
    </source>
</evidence>
<dbReference type="PROSITE" id="PS50887">
    <property type="entry name" value="GGDEF"/>
    <property type="match status" value="1"/>
</dbReference>
<feature type="domain" description="GGDEF" evidence="3">
    <location>
        <begin position="131"/>
        <end position="265"/>
    </location>
</feature>
<dbReference type="PANTHER" id="PTHR45138">
    <property type="entry name" value="REGULATORY COMPONENTS OF SENSORY TRANSDUCTION SYSTEM"/>
    <property type="match status" value="1"/>
</dbReference>
<sequence length="265" mass="29393">MANRSKQEHTENLASLFYAILDATPDLVFAKNKNFEYIAHNKAFASLVGCPKQDLTGKLDEEIFSNEASVKKIRALDKHIFETAETVCNLETTVTPEGKIAKVDTLTAIANRRKCDQYLLSQWNSAQRNQSNILIAMVDVDQFKLYNDEYGHDQGDNALSLVAKALSDQLHRSRDFVARYGGEEFMIVLTDTTKSGAQTVIDNCCKAVRELEIEHRSSHHGVVTISVGAVGCKPSVALPKQAIKQADDLLYQAKEAGRDQVCWGA</sequence>
<evidence type="ECO:0000259" key="3">
    <source>
        <dbReference type="PROSITE" id="PS50887"/>
    </source>
</evidence>
<dbReference type="InterPro" id="IPR000160">
    <property type="entry name" value="GGDEF_dom"/>
</dbReference>
<protein>
    <recommendedName>
        <fullName evidence="1">diguanylate cyclase</fullName>
        <ecNumber evidence="1">2.7.7.65</ecNumber>
    </recommendedName>
</protein>
<dbReference type="InterPro" id="IPR029787">
    <property type="entry name" value="Nucleotide_cyclase"/>
</dbReference>
<dbReference type="CDD" id="cd01949">
    <property type="entry name" value="GGDEF"/>
    <property type="match status" value="1"/>
</dbReference>
<reference evidence="5" key="1">
    <citation type="journal article" date="2019" name="Int. J. Syst. Evol. Microbiol.">
        <title>The Global Catalogue of Microorganisms (GCM) 10K type strain sequencing project: providing services to taxonomists for standard genome sequencing and annotation.</title>
        <authorList>
            <consortium name="The Broad Institute Genomics Platform"/>
            <consortium name="The Broad Institute Genome Sequencing Center for Infectious Disease"/>
            <person name="Wu L."/>
            <person name="Ma J."/>
        </authorList>
    </citation>
    <scope>NUCLEOTIDE SEQUENCE [LARGE SCALE GENOMIC DNA]</scope>
    <source>
        <strain evidence="5">KCTC 52473</strain>
    </source>
</reference>
<dbReference type="EC" id="2.7.7.65" evidence="1"/>